<dbReference type="RefSeq" id="WP_219288839.1">
    <property type="nucleotide sequence ID" value="NZ_RPHB01000004.1"/>
</dbReference>
<dbReference type="EMBL" id="RPHB01000004">
    <property type="protein sequence ID" value="MBW3468087.1"/>
    <property type="molecule type" value="Genomic_DNA"/>
</dbReference>
<dbReference type="InterPro" id="IPR000073">
    <property type="entry name" value="AB_hydrolase_1"/>
</dbReference>
<keyword evidence="1" id="KW-1133">Transmembrane helix</keyword>
<name>A0A951MD19_9BACT</name>
<dbReference type="PANTHER" id="PTHR46438:SF11">
    <property type="entry name" value="LIPASE-RELATED"/>
    <property type="match status" value="1"/>
</dbReference>
<evidence type="ECO:0000313" key="4">
    <source>
        <dbReference type="Proteomes" id="UP000727490"/>
    </source>
</evidence>
<feature type="transmembrane region" description="Helical" evidence="1">
    <location>
        <begin position="7"/>
        <end position="27"/>
    </location>
</feature>
<dbReference type="Pfam" id="PF00561">
    <property type="entry name" value="Abhydrolase_1"/>
    <property type="match status" value="1"/>
</dbReference>
<accession>A0A951MD19</accession>
<keyword evidence="1" id="KW-0472">Membrane</keyword>
<organism evidence="3 4">
    <name type="scientific">Arthrospiribacter ruber</name>
    <dbReference type="NCBI Taxonomy" id="2487934"/>
    <lineage>
        <taxon>Bacteria</taxon>
        <taxon>Pseudomonadati</taxon>
        <taxon>Bacteroidota</taxon>
        <taxon>Cytophagia</taxon>
        <taxon>Cytophagales</taxon>
        <taxon>Cyclobacteriaceae</taxon>
        <taxon>Arthrospiribacter</taxon>
    </lineage>
</organism>
<evidence type="ECO:0000259" key="2">
    <source>
        <dbReference type="Pfam" id="PF00561"/>
    </source>
</evidence>
<sequence>MRKPLLTFLKVIGVIFAILLLIVIVSYRPDISLDRLISKYTDENSYFLKVGEENVHVRVKGRGEPIFLIHGSFSSLHTWEPWEKELSNFFNTISMDLPGHGLTGPSKSKAYGIEDYAALVFEIADQLNLKEFHVAGNSMGGAVALKMATDQPERILSLNLIDASGAPREQRLSEEIEKKKTYDSGATIFKIARNPFFNNFLLKFTPKKIFEKTLEEVFYDPSKVDKAMVNRYYELLRREGNRKATLDRLTTYKPYEVDFARLNMPVLIMWGENDQWISVANAQKFKEVIPEAKVKIFEKTGHVPMEERPTETVTEYLAFLGIQVDLDYFSSPKFLSHVHRVHHP</sequence>
<evidence type="ECO:0000256" key="1">
    <source>
        <dbReference type="SAM" id="Phobius"/>
    </source>
</evidence>
<dbReference type="AlphaFoldDB" id="A0A951MD19"/>
<keyword evidence="4" id="KW-1185">Reference proteome</keyword>
<keyword evidence="1" id="KW-0812">Transmembrane</keyword>
<proteinExistence type="predicted"/>
<dbReference type="PANTHER" id="PTHR46438">
    <property type="entry name" value="ALPHA/BETA-HYDROLASES SUPERFAMILY PROTEIN"/>
    <property type="match status" value="1"/>
</dbReference>
<gene>
    <name evidence="3" type="ORF">EGN73_09715</name>
</gene>
<evidence type="ECO:0000313" key="3">
    <source>
        <dbReference type="EMBL" id="MBW3468087.1"/>
    </source>
</evidence>
<comment type="caution">
    <text evidence="3">The sequence shown here is derived from an EMBL/GenBank/DDBJ whole genome shotgun (WGS) entry which is preliminary data.</text>
</comment>
<feature type="domain" description="AB hydrolase-1" evidence="2">
    <location>
        <begin position="65"/>
        <end position="309"/>
    </location>
</feature>
<reference evidence="3 4" key="1">
    <citation type="journal article" date="2020" name="Syst. Appl. Microbiol.">
        <title>Arthrospiribacter ruber gen. nov., sp. nov., a novel bacterium isolated from Arthrospira cultures.</title>
        <authorList>
            <person name="Waleron M."/>
            <person name="Misztak A."/>
            <person name="Waleron M.M."/>
            <person name="Furmaniak M."/>
            <person name="Mrozik A."/>
            <person name="Waleron K."/>
        </authorList>
    </citation>
    <scope>NUCLEOTIDE SEQUENCE [LARGE SCALE GENOMIC DNA]</scope>
    <source>
        <strain evidence="3 4">DPMB0001</strain>
    </source>
</reference>
<keyword evidence="3" id="KW-0378">Hydrolase</keyword>
<protein>
    <submittedName>
        <fullName evidence="3">Alpha/beta hydrolase</fullName>
    </submittedName>
</protein>
<dbReference type="Proteomes" id="UP000727490">
    <property type="component" value="Unassembled WGS sequence"/>
</dbReference>
<dbReference type="GO" id="GO:0016787">
    <property type="term" value="F:hydrolase activity"/>
    <property type="evidence" value="ECO:0007669"/>
    <property type="project" value="UniProtKB-KW"/>
</dbReference>